<comment type="subunit">
    <text evidence="10">Homotetramer.</text>
</comment>
<keyword evidence="4 10" id="KW-0808">Transferase</keyword>
<dbReference type="GO" id="GO:0005829">
    <property type="term" value="C:cytosol"/>
    <property type="evidence" value="ECO:0007669"/>
    <property type="project" value="TreeGrafter"/>
</dbReference>
<protein>
    <recommendedName>
        <fullName evidence="10">Pyrophosphate--fructose 6-phosphate 1-phosphotransferase</fullName>
        <ecNumber evidence="10">2.7.1.90</ecNumber>
    </recommendedName>
    <alternativeName>
        <fullName evidence="10">6-phosphofructokinase, pyrophosphate dependent</fullName>
    </alternativeName>
    <alternativeName>
        <fullName evidence="10">PPi-dependent phosphofructokinase</fullName>
        <shortName evidence="10">PPi-PFK</shortName>
    </alternativeName>
    <alternativeName>
        <fullName evidence="10">Pyrophosphate-dependent 6-phosphofructose-1-kinase</fullName>
    </alternativeName>
</protein>
<evidence type="ECO:0000256" key="10">
    <source>
        <dbReference type="HAMAP-Rule" id="MF_01979"/>
    </source>
</evidence>
<dbReference type="InterPro" id="IPR011403">
    <property type="entry name" value="PPi-PFK_TM0289"/>
</dbReference>
<evidence type="ECO:0000256" key="9">
    <source>
        <dbReference type="ARBA" id="ARBA00048072"/>
    </source>
</evidence>
<feature type="binding site" evidence="10">
    <location>
        <position position="245"/>
    </location>
    <ligand>
        <name>substrate</name>
    </ligand>
</feature>
<feature type="site" description="Important for catalytic activity and substrate specificity; stabilizes the transition state when the phosphoryl donor is PPi; prevents ATP from binding by mimicking the alpha-phosphate group of ATP" evidence="10">
    <location>
        <position position="114"/>
    </location>
</feature>
<dbReference type="InterPro" id="IPR000023">
    <property type="entry name" value="Phosphofructokinase_dom"/>
</dbReference>
<keyword evidence="6 10" id="KW-0418">Kinase</keyword>
<evidence type="ECO:0000259" key="11">
    <source>
        <dbReference type="Pfam" id="PF00365"/>
    </source>
</evidence>
<dbReference type="HAMAP" id="MF_01979">
    <property type="entry name" value="Phosphofructokinase_II_Short"/>
    <property type="match status" value="1"/>
</dbReference>
<feature type="binding site" evidence="10">
    <location>
        <begin position="308"/>
        <end position="311"/>
    </location>
    <ligand>
        <name>substrate</name>
    </ligand>
</feature>
<keyword evidence="13" id="KW-1185">Reference proteome</keyword>
<keyword evidence="3 10" id="KW-0963">Cytoplasm</keyword>
<dbReference type="NCBIfam" id="NF041103">
    <property type="entry name" value="PFKA_PPi_Ttgales"/>
    <property type="match status" value="1"/>
</dbReference>
<dbReference type="PIRSF" id="PIRSF036482">
    <property type="entry name" value="PPi_PFK_TM0289"/>
    <property type="match status" value="1"/>
</dbReference>
<dbReference type="Proteomes" id="UP001431209">
    <property type="component" value="Unassembled WGS sequence"/>
</dbReference>
<evidence type="ECO:0000256" key="2">
    <source>
        <dbReference type="ARBA" id="ARBA00003138"/>
    </source>
</evidence>
<evidence type="ECO:0000256" key="4">
    <source>
        <dbReference type="ARBA" id="ARBA00022679"/>
    </source>
</evidence>
<name>A0AAW2YYS7_9EUKA</name>
<comment type="pathway">
    <text evidence="10">Carbohydrate degradation; glycolysis; D-glyceraldehyde 3-phosphate and glycerone phosphate from D-glucose: step 3/4.</text>
</comment>
<feature type="site" description="Important for catalytic activity; stabilizes the transition state when the phosphoryl donor is PPi" evidence="10">
    <location>
        <position position="137"/>
    </location>
</feature>
<dbReference type="SUPFAM" id="SSF53784">
    <property type="entry name" value="Phosphofructokinase"/>
    <property type="match status" value="1"/>
</dbReference>
<evidence type="ECO:0000313" key="12">
    <source>
        <dbReference type="EMBL" id="KAL0481973.1"/>
    </source>
</evidence>
<feature type="binding site" evidence="10">
    <location>
        <begin position="184"/>
        <end position="186"/>
    </location>
    <ligand>
        <name>substrate</name>
    </ligand>
</feature>
<dbReference type="PANTHER" id="PTHR43650:SF1">
    <property type="entry name" value="PYROPHOSPHATE--FRUCTOSE 6-PHOSPHATE 1-PHOSPHOTRANSFERASE SUBUNIT BETA 2"/>
    <property type="match status" value="1"/>
</dbReference>
<sequence length="426" mass="46754">MSTQEKVVERLGICVGGGPAPGINGVIAAVTIEAINNGLEVVGFIEGFKYLMAKDYTKFKTLKISDVSRIHFQGGSVLRTSRSNPTKNPVHLQNCVDVLSELNVKYLVTIGGDDTAFSSMSIAKAADNKIKVCHVPKTIDNDLPLPNGIPTFGYQTAREVGTNILRNLSEDAKTAGRFFIVVAMGRNAGHLALGIGKSAGAQLTIIPEEFHGSKITFNRVCDIIESTVIKRLAKGKDHGVVVLAEGLLEHMDQEDLITMFGQENVKLDPHGHILLAELDFGKQIRDELRSRASKRGISVNFTEKNLGYELRCAPPNAYDREYTRDLGYGAVSYLLSGRSGALISFQGTSMVPMDFEDIKDPKTGKARVRMVDCDSEGFKVAVKYMIRLSAKDFNNPQKLQILAQAGKTTEEEFKKQFEYLVHSEAH</sequence>
<dbReference type="GO" id="GO:0047334">
    <property type="term" value="F:diphosphate-fructose-6-phosphate 1-phosphotransferase activity"/>
    <property type="evidence" value="ECO:0007669"/>
    <property type="project" value="UniProtKB-EC"/>
</dbReference>
<comment type="subcellular location">
    <subcellularLocation>
        <location evidence="10">Cytoplasm</location>
    </subcellularLocation>
</comment>
<dbReference type="GO" id="GO:0003872">
    <property type="term" value="F:6-phosphofructokinase activity"/>
    <property type="evidence" value="ECO:0007669"/>
    <property type="project" value="UniProtKB-UniRule"/>
</dbReference>
<evidence type="ECO:0000313" key="13">
    <source>
        <dbReference type="Proteomes" id="UP001431209"/>
    </source>
</evidence>
<dbReference type="EMBL" id="JAOPGA020000802">
    <property type="protein sequence ID" value="KAL0481973.1"/>
    <property type="molecule type" value="Genomic_DNA"/>
</dbReference>
<dbReference type="Gene3D" id="3.40.50.460">
    <property type="entry name" value="Phosphofructokinase domain"/>
    <property type="match status" value="1"/>
</dbReference>
<comment type="function">
    <text evidence="2 10">Catalyzes the phosphorylation of D-fructose 6-phosphate, the first committing step of glycolysis. Uses inorganic phosphate (PPi) as phosphoryl donor instead of ATP like common ATP-dependent phosphofructokinases (ATP-PFKs), which renders the reaction reversible, and can thus function both in glycolysis and gluconeogenesis. Consistently, PPi-PFK can replace the enzymes of both the forward (ATP-PFK) and reverse (fructose-bisphosphatase (FBPase)) reactions.</text>
</comment>
<dbReference type="GO" id="GO:0046872">
    <property type="term" value="F:metal ion binding"/>
    <property type="evidence" value="ECO:0007669"/>
    <property type="project" value="UniProtKB-KW"/>
</dbReference>
<feature type="binding site" evidence="10">
    <location>
        <position position="113"/>
    </location>
    <ligand>
        <name>Mg(2+)</name>
        <dbReference type="ChEBI" id="CHEBI:18420"/>
        <note>catalytic</note>
    </ligand>
</feature>
<evidence type="ECO:0000256" key="5">
    <source>
        <dbReference type="ARBA" id="ARBA00022723"/>
    </source>
</evidence>
<proteinExistence type="inferred from homology"/>
<accession>A0AAW2YYS7</accession>
<dbReference type="GO" id="GO:0006002">
    <property type="term" value="P:fructose 6-phosphate metabolic process"/>
    <property type="evidence" value="ECO:0007669"/>
    <property type="project" value="InterPro"/>
</dbReference>
<feature type="binding site" evidence="10">
    <location>
        <position position="18"/>
    </location>
    <ligand>
        <name>diphosphate</name>
        <dbReference type="ChEBI" id="CHEBI:33019"/>
    </ligand>
</feature>
<feature type="active site" description="Proton acceptor" evidence="10">
    <location>
        <position position="140"/>
    </location>
</feature>
<dbReference type="PANTHER" id="PTHR43650">
    <property type="entry name" value="PYROPHOSPHATE--FRUCTOSE 6-PHOSPHATE 1-PHOSPHOTRANSFERASE"/>
    <property type="match status" value="1"/>
</dbReference>
<reference evidence="12 13" key="1">
    <citation type="submission" date="2024-03" db="EMBL/GenBank/DDBJ databases">
        <title>The Acrasis kona genome and developmental transcriptomes reveal deep origins of eukaryotic multicellular pathways.</title>
        <authorList>
            <person name="Sheikh S."/>
            <person name="Fu C.-J."/>
            <person name="Brown M.W."/>
            <person name="Baldauf S.L."/>
        </authorList>
    </citation>
    <scope>NUCLEOTIDE SEQUENCE [LARGE SCALE GENOMIC DNA]</scope>
    <source>
        <strain evidence="12 13">ATCC MYA-3509</strain>
    </source>
</reference>
<feature type="binding site" evidence="10">
    <location>
        <begin position="138"/>
        <end position="140"/>
    </location>
    <ligand>
        <name>substrate</name>
    </ligand>
</feature>
<keyword evidence="5 10" id="KW-0479">Metal-binding</keyword>
<comment type="caution">
    <text evidence="12">The sequence shown here is derived from an EMBL/GenBank/DDBJ whole genome shotgun (WGS) entry which is preliminary data.</text>
</comment>
<dbReference type="InterPro" id="IPR022953">
    <property type="entry name" value="ATP_PFK"/>
</dbReference>
<comment type="catalytic activity">
    <reaction evidence="9 10">
        <text>beta-D-fructose 6-phosphate + diphosphate = beta-D-fructose 1,6-bisphosphate + phosphate + H(+)</text>
        <dbReference type="Rhea" id="RHEA:13613"/>
        <dbReference type="ChEBI" id="CHEBI:15378"/>
        <dbReference type="ChEBI" id="CHEBI:32966"/>
        <dbReference type="ChEBI" id="CHEBI:33019"/>
        <dbReference type="ChEBI" id="CHEBI:43474"/>
        <dbReference type="ChEBI" id="CHEBI:57634"/>
        <dbReference type="EC" id="2.7.1.90"/>
    </reaction>
</comment>
<organism evidence="12 13">
    <name type="scientific">Acrasis kona</name>
    <dbReference type="NCBI Taxonomy" id="1008807"/>
    <lineage>
        <taxon>Eukaryota</taxon>
        <taxon>Discoba</taxon>
        <taxon>Heterolobosea</taxon>
        <taxon>Tetramitia</taxon>
        <taxon>Eutetramitia</taxon>
        <taxon>Acrasidae</taxon>
        <taxon>Acrasis</taxon>
    </lineage>
</organism>
<evidence type="ECO:0000256" key="3">
    <source>
        <dbReference type="ARBA" id="ARBA00022490"/>
    </source>
</evidence>
<gene>
    <name evidence="12" type="ORF">AKO1_013168</name>
</gene>
<keyword evidence="8 10" id="KW-0324">Glycolysis</keyword>
<keyword evidence="7 10" id="KW-0460">Magnesium</keyword>
<comment type="similarity">
    <text evidence="10">Belongs to the phosphofructokinase type A (PFKA) family. PPi-dependent PFK group II subfamily. Clade 'Short' sub-subfamily.</text>
</comment>
<comment type="cofactor">
    <cofactor evidence="1 10">
        <name>Mg(2+)</name>
        <dbReference type="ChEBI" id="CHEBI:18420"/>
    </cofactor>
</comment>
<dbReference type="AlphaFoldDB" id="A0AAW2YYS7"/>
<dbReference type="PRINTS" id="PR00476">
    <property type="entry name" value="PHFRCTKINASE"/>
</dbReference>
<evidence type="ECO:0000256" key="7">
    <source>
        <dbReference type="ARBA" id="ARBA00022842"/>
    </source>
</evidence>
<feature type="domain" description="Phosphofructokinase" evidence="11">
    <location>
        <begin position="10"/>
        <end position="333"/>
    </location>
</feature>
<dbReference type="Pfam" id="PF00365">
    <property type="entry name" value="PFK"/>
    <property type="match status" value="1"/>
</dbReference>
<evidence type="ECO:0000256" key="6">
    <source>
        <dbReference type="ARBA" id="ARBA00022777"/>
    </source>
</evidence>
<comment type="activity regulation">
    <text evidence="10">Non-allosteric.</text>
</comment>
<dbReference type="EC" id="2.7.1.90" evidence="10"/>
<dbReference type="InterPro" id="IPR054846">
    <property type="entry name" value="PFKA_PPi_Ttgales"/>
</dbReference>
<dbReference type="Gene3D" id="3.40.50.450">
    <property type="match status" value="1"/>
</dbReference>
<evidence type="ECO:0000256" key="1">
    <source>
        <dbReference type="ARBA" id="ARBA00001946"/>
    </source>
</evidence>
<evidence type="ECO:0000256" key="8">
    <source>
        <dbReference type="ARBA" id="ARBA00023152"/>
    </source>
</evidence>
<dbReference type="GO" id="GO:0009749">
    <property type="term" value="P:response to glucose"/>
    <property type="evidence" value="ECO:0007669"/>
    <property type="project" value="TreeGrafter"/>
</dbReference>
<dbReference type="InterPro" id="IPR035966">
    <property type="entry name" value="PKF_sf"/>
</dbReference>